<sequence>MAPADASSLPPYGQQRAQPPVQMPVAVPVQPNAFMLMIHWLWDSFTHPSRLQRIPSWWPIVPIALNALVIASTTYAMLSHQYRSMSNLTQGINSFFSDIESSYSVATSIPVTQLFKTAVLMLVLEYAVILMTYAGIRIMGDTSVTFSALHQEIGQKLTTLLAPNLMALVSALIGLNALAIFLLTVSMLFILVLPAARLAVASNHRKLDRTWMWGLTTLLAGVAIAVIVLILIIGGAAEAIGSLF</sequence>
<dbReference type="EMBL" id="JAAXZR010000004">
    <property type="protein sequence ID" value="NLT78799.1"/>
    <property type="molecule type" value="Genomic_DNA"/>
</dbReference>
<comment type="caution">
    <text evidence="2">The sequence shown here is derived from an EMBL/GenBank/DDBJ whole genome shotgun (WGS) entry which is preliminary data.</text>
</comment>
<evidence type="ECO:0000256" key="1">
    <source>
        <dbReference type="SAM" id="Phobius"/>
    </source>
</evidence>
<proteinExistence type="predicted"/>
<keyword evidence="1" id="KW-0812">Transmembrane</keyword>
<protein>
    <recommendedName>
        <fullName evidence="4">Yip1 domain-containing protein</fullName>
    </recommendedName>
</protein>
<accession>A0A971IBB1</accession>
<feature type="transmembrane region" description="Helical" evidence="1">
    <location>
        <begin position="165"/>
        <end position="193"/>
    </location>
</feature>
<feature type="transmembrane region" description="Helical" evidence="1">
    <location>
        <begin position="118"/>
        <end position="136"/>
    </location>
</feature>
<evidence type="ECO:0008006" key="4">
    <source>
        <dbReference type="Google" id="ProtNLM"/>
    </source>
</evidence>
<reference evidence="2" key="2">
    <citation type="submission" date="2020-01" db="EMBL/GenBank/DDBJ databases">
        <authorList>
            <person name="Campanaro S."/>
        </authorList>
    </citation>
    <scope>NUCLEOTIDE SEQUENCE</scope>
    <source>
        <strain evidence="2">AS01afH2WH_6</strain>
    </source>
</reference>
<feature type="transmembrane region" description="Helical" evidence="1">
    <location>
        <begin position="213"/>
        <end position="237"/>
    </location>
</feature>
<evidence type="ECO:0000313" key="2">
    <source>
        <dbReference type="EMBL" id="NLT78799.1"/>
    </source>
</evidence>
<dbReference type="Proteomes" id="UP000767327">
    <property type="component" value="Unassembled WGS sequence"/>
</dbReference>
<keyword evidence="1" id="KW-1133">Transmembrane helix</keyword>
<dbReference type="AlphaFoldDB" id="A0A971IBB1"/>
<dbReference type="InterPro" id="IPR046481">
    <property type="entry name" value="DUF6574"/>
</dbReference>
<dbReference type="RefSeq" id="WP_273172095.1">
    <property type="nucleotide sequence ID" value="NZ_JAAXZR010000004.1"/>
</dbReference>
<evidence type="ECO:0000313" key="3">
    <source>
        <dbReference type="Proteomes" id="UP000767327"/>
    </source>
</evidence>
<name>A0A971IBB1_9BIFI</name>
<keyword evidence="1" id="KW-0472">Membrane</keyword>
<feature type="transmembrane region" description="Helical" evidence="1">
    <location>
        <begin position="57"/>
        <end position="78"/>
    </location>
</feature>
<reference evidence="2" key="1">
    <citation type="journal article" date="2020" name="Biotechnol. Biofuels">
        <title>New insights from the biogas microbiome by comprehensive genome-resolved metagenomics of nearly 1600 species originating from multiple anaerobic digesters.</title>
        <authorList>
            <person name="Campanaro S."/>
            <person name="Treu L."/>
            <person name="Rodriguez-R L.M."/>
            <person name="Kovalovszki A."/>
            <person name="Ziels R.M."/>
            <person name="Maus I."/>
            <person name="Zhu X."/>
            <person name="Kougias P.G."/>
            <person name="Basile A."/>
            <person name="Luo G."/>
            <person name="Schluter A."/>
            <person name="Konstantinidis K.T."/>
            <person name="Angelidaki I."/>
        </authorList>
    </citation>
    <scope>NUCLEOTIDE SEQUENCE</scope>
    <source>
        <strain evidence="2">AS01afH2WH_6</strain>
    </source>
</reference>
<organism evidence="2 3">
    <name type="scientific">Bifidobacterium crudilactis</name>
    <dbReference type="NCBI Taxonomy" id="327277"/>
    <lineage>
        <taxon>Bacteria</taxon>
        <taxon>Bacillati</taxon>
        <taxon>Actinomycetota</taxon>
        <taxon>Actinomycetes</taxon>
        <taxon>Bifidobacteriales</taxon>
        <taxon>Bifidobacteriaceae</taxon>
        <taxon>Bifidobacterium</taxon>
    </lineage>
</organism>
<gene>
    <name evidence="2" type="ORF">GXW98_00720</name>
</gene>
<dbReference type="Pfam" id="PF20214">
    <property type="entry name" value="DUF6574"/>
    <property type="match status" value="1"/>
</dbReference>